<evidence type="ECO:0000256" key="5">
    <source>
        <dbReference type="ARBA" id="ARBA00047422"/>
    </source>
</evidence>
<reference evidence="9 10" key="1">
    <citation type="submission" date="2020-09" db="EMBL/GenBank/DDBJ databases">
        <title>The genome sequence of type strain Labrenzia polysiphoniae KACC 19711.</title>
        <authorList>
            <person name="Liu Y."/>
        </authorList>
    </citation>
    <scope>NUCLEOTIDE SEQUENCE [LARGE SCALE GENOMIC DNA]</scope>
    <source>
        <strain evidence="9 10">KACC 19711</strain>
    </source>
</reference>
<dbReference type="PROSITE" id="PS00094">
    <property type="entry name" value="C5_MTASE_1"/>
    <property type="match status" value="1"/>
</dbReference>
<keyword evidence="2 6" id="KW-0808">Transferase</keyword>
<dbReference type="InterPro" id="IPR050390">
    <property type="entry name" value="C5-Methyltransferase"/>
</dbReference>
<evidence type="ECO:0000256" key="2">
    <source>
        <dbReference type="ARBA" id="ARBA00022679"/>
    </source>
</evidence>
<evidence type="ECO:0000256" key="3">
    <source>
        <dbReference type="ARBA" id="ARBA00022691"/>
    </source>
</evidence>
<evidence type="ECO:0000256" key="1">
    <source>
        <dbReference type="ARBA" id="ARBA00022603"/>
    </source>
</evidence>
<dbReference type="Pfam" id="PF00145">
    <property type="entry name" value="DNA_methylase"/>
    <property type="match status" value="1"/>
</dbReference>
<dbReference type="PRINTS" id="PR00105">
    <property type="entry name" value="C5METTRFRASE"/>
</dbReference>
<evidence type="ECO:0000313" key="9">
    <source>
        <dbReference type="EMBL" id="MBD8877659.1"/>
    </source>
</evidence>
<gene>
    <name evidence="9" type="primary">dcm</name>
    <name evidence="9" type="ORF">IG617_15280</name>
</gene>
<dbReference type="EC" id="2.1.1.37" evidence="8"/>
<dbReference type="SUPFAM" id="SSF53335">
    <property type="entry name" value="S-adenosyl-L-methionine-dependent methyltransferases"/>
    <property type="match status" value="1"/>
</dbReference>
<dbReference type="PROSITE" id="PS51679">
    <property type="entry name" value="SAM_MT_C5"/>
    <property type="match status" value="1"/>
</dbReference>
<keyword evidence="10" id="KW-1185">Reference proteome</keyword>
<dbReference type="GO" id="GO:0032259">
    <property type="term" value="P:methylation"/>
    <property type="evidence" value="ECO:0007669"/>
    <property type="project" value="UniProtKB-KW"/>
</dbReference>
<sequence length="509" mass="57225">MKAVELFCGAGGMTEGLKQAGWDILFGYDNWGPALKIYKANHPKTVFRGHPRSRYSTKVDANVDLADVLKIAYDLEDYDLDVICGGPPCQDYSTAGSRKEGDKARMTVAFASAIVTRRPEWFFMENVERAQTSKTYQKARGIFKRAGYGLTEEVVDASYYGVPQSRKRLIVVGRLGERDGFLTSAIKKARSERPMTLRDAFGTSIGVHPGDGFPEDARAIRISRRRRTTLSIDEPCLTIVSTASAPRAGEQELHAPKGPNGKADYADPAAIPFLTFQEMALIQGFPINYDWSGVAEGKHAGGLAVANAVPPPLAAALGRVIKERHEGKSMPAIEPGFDTWLRQTKGQSDSVARNRKSQLNRARRLLKGRTFSNPALEIAELDADPQYQSLPDSTRSDLKKALQLNVEWQDVYLPRQARRSSEIKTLKGEFKEYRFPVSQRKSVLERFEELFDSGHDDALKQVRLTLPWKGDFYFDPEEYNFIDDLYEEERRLQNPTRRLFGKRNSRSAD</sequence>
<dbReference type="InterPro" id="IPR001525">
    <property type="entry name" value="C5_MeTfrase"/>
</dbReference>
<evidence type="ECO:0000256" key="7">
    <source>
        <dbReference type="RuleBase" id="RU000416"/>
    </source>
</evidence>
<dbReference type="RefSeq" id="WP_192110095.1">
    <property type="nucleotide sequence ID" value="NZ_JACYXJ010000005.1"/>
</dbReference>
<comment type="catalytic activity">
    <reaction evidence="5 8">
        <text>a 2'-deoxycytidine in DNA + S-adenosyl-L-methionine = a 5-methyl-2'-deoxycytidine in DNA + S-adenosyl-L-homocysteine + H(+)</text>
        <dbReference type="Rhea" id="RHEA:13681"/>
        <dbReference type="Rhea" id="RHEA-COMP:11369"/>
        <dbReference type="Rhea" id="RHEA-COMP:11370"/>
        <dbReference type="ChEBI" id="CHEBI:15378"/>
        <dbReference type="ChEBI" id="CHEBI:57856"/>
        <dbReference type="ChEBI" id="CHEBI:59789"/>
        <dbReference type="ChEBI" id="CHEBI:85452"/>
        <dbReference type="ChEBI" id="CHEBI:85454"/>
        <dbReference type="EC" id="2.1.1.37"/>
    </reaction>
</comment>
<dbReference type="Gene3D" id="3.40.50.150">
    <property type="entry name" value="Vaccinia Virus protein VP39"/>
    <property type="match status" value="1"/>
</dbReference>
<evidence type="ECO:0000256" key="6">
    <source>
        <dbReference type="PROSITE-ProRule" id="PRU01016"/>
    </source>
</evidence>
<feature type="active site" evidence="6">
    <location>
        <position position="89"/>
    </location>
</feature>
<keyword evidence="1 6" id="KW-0489">Methyltransferase</keyword>
<dbReference type="Proteomes" id="UP000615687">
    <property type="component" value="Unassembled WGS sequence"/>
</dbReference>
<comment type="similarity">
    <text evidence="6 7">Belongs to the class I-like SAM-binding methyltransferase superfamily. C5-methyltransferase family.</text>
</comment>
<dbReference type="PANTHER" id="PTHR10629:SF52">
    <property type="entry name" value="DNA (CYTOSINE-5)-METHYLTRANSFERASE 1"/>
    <property type="match status" value="1"/>
</dbReference>
<dbReference type="InterPro" id="IPR029063">
    <property type="entry name" value="SAM-dependent_MTases_sf"/>
</dbReference>
<organism evidence="9 10">
    <name type="scientific">Roseibium polysiphoniae</name>
    <dbReference type="NCBI Taxonomy" id="2571221"/>
    <lineage>
        <taxon>Bacteria</taxon>
        <taxon>Pseudomonadati</taxon>
        <taxon>Pseudomonadota</taxon>
        <taxon>Alphaproteobacteria</taxon>
        <taxon>Hyphomicrobiales</taxon>
        <taxon>Stappiaceae</taxon>
        <taxon>Roseibium</taxon>
    </lineage>
</organism>
<evidence type="ECO:0000256" key="8">
    <source>
        <dbReference type="RuleBase" id="RU000417"/>
    </source>
</evidence>
<dbReference type="NCBIfam" id="TIGR00675">
    <property type="entry name" value="dcm"/>
    <property type="match status" value="1"/>
</dbReference>
<keyword evidence="3 6" id="KW-0949">S-adenosyl-L-methionine</keyword>
<dbReference type="PANTHER" id="PTHR10629">
    <property type="entry name" value="CYTOSINE-SPECIFIC METHYLTRANSFERASE"/>
    <property type="match status" value="1"/>
</dbReference>
<keyword evidence="4" id="KW-0680">Restriction system</keyword>
<dbReference type="InterPro" id="IPR018117">
    <property type="entry name" value="C5_DNA_meth_AS"/>
</dbReference>
<protein>
    <recommendedName>
        <fullName evidence="8">Cytosine-specific methyltransferase</fullName>
        <ecNumber evidence="8">2.1.1.37</ecNumber>
    </recommendedName>
</protein>
<dbReference type="Gene3D" id="3.90.120.10">
    <property type="entry name" value="DNA Methylase, subunit A, domain 2"/>
    <property type="match status" value="1"/>
</dbReference>
<dbReference type="GO" id="GO:0003886">
    <property type="term" value="F:DNA (cytosine-5-)-methyltransferase activity"/>
    <property type="evidence" value="ECO:0007669"/>
    <property type="project" value="UniProtKB-EC"/>
</dbReference>
<evidence type="ECO:0000313" key="10">
    <source>
        <dbReference type="Proteomes" id="UP000615687"/>
    </source>
</evidence>
<accession>A0ABR9CCP5</accession>
<dbReference type="EMBL" id="JACYXJ010000005">
    <property type="protein sequence ID" value="MBD8877659.1"/>
    <property type="molecule type" value="Genomic_DNA"/>
</dbReference>
<name>A0ABR9CCP5_9HYPH</name>
<comment type="caution">
    <text evidence="9">The sequence shown here is derived from an EMBL/GenBank/DDBJ whole genome shotgun (WGS) entry which is preliminary data.</text>
</comment>
<evidence type="ECO:0000256" key="4">
    <source>
        <dbReference type="ARBA" id="ARBA00022747"/>
    </source>
</evidence>
<proteinExistence type="inferred from homology"/>